<gene>
    <name evidence="1" type="ORF">QH948_07460</name>
</gene>
<accession>A0ABY8PUA5</accession>
<keyword evidence="2" id="KW-1185">Reference proteome</keyword>
<sequence>MLADRAPAEVMGERPPLELRIHAEGVFDDALVAELGRLEVRHVPGGAILHGPVMDAAELWGVLHRLHRAGIRLRSLERLGAPDTHPATPRVEPAEVAEVEVRIEVNGYAAGVVSVVVGKADVFESPPSTTLVMRLPTDGDVLFDVLDRLEGLALDIRGIRVEDHSPD</sequence>
<evidence type="ECO:0000313" key="1">
    <source>
        <dbReference type="EMBL" id="WGT46010.1"/>
    </source>
</evidence>
<evidence type="ECO:0000313" key="2">
    <source>
        <dbReference type="Proteomes" id="UP001244136"/>
    </source>
</evidence>
<dbReference type="Proteomes" id="UP001244136">
    <property type="component" value="Chromosome"/>
</dbReference>
<dbReference type="EMBL" id="CP123967">
    <property type="protein sequence ID" value="WGT46010.1"/>
    <property type="molecule type" value="Genomic_DNA"/>
</dbReference>
<protein>
    <submittedName>
        <fullName evidence="1">Uncharacterized protein</fullName>
    </submittedName>
</protein>
<proteinExistence type="predicted"/>
<organism evidence="1 2">
    <name type="scientific">Tessaracoccus lacteus</name>
    <dbReference type="NCBI Taxonomy" id="3041766"/>
    <lineage>
        <taxon>Bacteria</taxon>
        <taxon>Bacillati</taxon>
        <taxon>Actinomycetota</taxon>
        <taxon>Actinomycetes</taxon>
        <taxon>Propionibacteriales</taxon>
        <taxon>Propionibacteriaceae</taxon>
        <taxon>Tessaracoccus</taxon>
    </lineage>
</organism>
<reference evidence="1 2" key="1">
    <citation type="journal article" date="2008" name="Int. J. Syst. Evol. Microbiol.">
        <title>Tessaracoccus flavescens sp. nov., isolated from marine sediment.</title>
        <authorList>
            <person name="Lee D.W."/>
            <person name="Lee S.D."/>
        </authorList>
    </citation>
    <scope>NUCLEOTIDE SEQUENCE [LARGE SCALE GENOMIC DNA]</scope>
    <source>
        <strain evidence="1 2">T21</strain>
    </source>
</reference>
<dbReference type="RefSeq" id="WP_281143843.1">
    <property type="nucleotide sequence ID" value="NZ_CP123967.1"/>
</dbReference>
<name>A0ABY8PUA5_9ACTN</name>